<dbReference type="Gene3D" id="3.40.50.300">
    <property type="entry name" value="P-loop containing nucleotide triphosphate hydrolases"/>
    <property type="match status" value="1"/>
</dbReference>
<dbReference type="Gene3D" id="1.25.40.10">
    <property type="entry name" value="Tetratricopeptide repeat domain"/>
    <property type="match status" value="1"/>
</dbReference>
<gene>
    <name evidence="3" type="ORF">CSC65_01775</name>
</gene>
<keyword evidence="2" id="KW-0802">TPR repeat</keyword>
<dbReference type="SUPFAM" id="SSF48452">
    <property type="entry name" value="TPR-like"/>
    <property type="match status" value="1"/>
</dbReference>
<name>A0ABQ6ZA96_9GAMM</name>
<dbReference type="PROSITE" id="PS50005">
    <property type="entry name" value="TPR"/>
    <property type="match status" value="1"/>
</dbReference>
<dbReference type="Pfam" id="PF14559">
    <property type="entry name" value="TPR_19"/>
    <property type="match status" value="1"/>
</dbReference>
<dbReference type="RefSeq" id="WP_162408269.1">
    <property type="nucleotide sequence ID" value="NZ_PDWN01000002.1"/>
</dbReference>
<feature type="repeat" description="TPR" evidence="2">
    <location>
        <begin position="109"/>
        <end position="142"/>
    </location>
</feature>
<dbReference type="SUPFAM" id="SSF52540">
    <property type="entry name" value="P-loop containing nucleoside triphosphate hydrolases"/>
    <property type="match status" value="1"/>
</dbReference>
<dbReference type="InterPro" id="IPR011990">
    <property type="entry name" value="TPR-like_helical_dom_sf"/>
</dbReference>
<dbReference type="InterPro" id="IPR019734">
    <property type="entry name" value="TPR_rpt"/>
</dbReference>
<evidence type="ECO:0000313" key="4">
    <source>
        <dbReference type="Proteomes" id="UP000788419"/>
    </source>
</evidence>
<organism evidence="3 4">
    <name type="scientific">Pseudoxanthomonas daejeonensis</name>
    <dbReference type="NCBI Taxonomy" id="266062"/>
    <lineage>
        <taxon>Bacteria</taxon>
        <taxon>Pseudomonadati</taxon>
        <taxon>Pseudomonadota</taxon>
        <taxon>Gammaproteobacteria</taxon>
        <taxon>Lysobacterales</taxon>
        <taxon>Lysobacteraceae</taxon>
        <taxon>Pseudoxanthomonas</taxon>
    </lineage>
</organism>
<comment type="caution">
    <text evidence="3">The sequence shown here is derived from an EMBL/GenBank/DDBJ whole genome shotgun (WGS) entry which is preliminary data.</text>
</comment>
<protein>
    <recommendedName>
        <fullName evidence="5">Sulfotransferase</fullName>
    </recommendedName>
</protein>
<keyword evidence="4" id="KW-1185">Reference proteome</keyword>
<evidence type="ECO:0008006" key="5">
    <source>
        <dbReference type="Google" id="ProtNLM"/>
    </source>
</evidence>
<dbReference type="InterPro" id="IPR027417">
    <property type="entry name" value="P-loop_NTPase"/>
</dbReference>
<evidence type="ECO:0000256" key="2">
    <source>
        <dbReference type="PROSITE-ProRule" id="PRU00339"/>
    </source>
</evidence>
<dbReference type="Pfam" id="PF13469">
    <property type="entry name" value="Sulfotransfer_3"/>
    <property type="match status" value="1"/>
</dbReference>
<evidence type="ECO:0000256" key="1">
    <source>
        <dbReference type="ARBA" id="ARBA00022679"/>
    </source>
</evidence>
<evidence type="ECO:0000313" key="3">
    <source>
        <dbReference type="EMBL" id="KAF1696794.1"/>
    </source>
</evidence>
<dbReference type="Pfam" id="PF13432">
    <property type="entry name" value="TPR_16"/>
    <property type="match status" value="1"/>
</dbReference>
<dbReference type="PANTHER" id="PTHR12788:SF10">
    <property type="entry name" value="PROTEIN-TYROSINE SULFOTRANSFERASE"/>
    <property type="match status" value="1"/>
</dbReference>
<dbReference type="InterPro" id="IPR026634">
    <property type="entry name" value="TPST-like"/>
</dbReference>
<dbReference type="SMART" id="SM00028">
    <property type="entry name" value="TPR"/>
    <property type="match status" value="5"/>
</dbReference>
<sequence length="618" mass="67907">MHPSSPISGTLRQAALLERDGKVDAALRLLKQPGIVDPGDADAHRQVAQVAMRLGDAEMAIVHMRHATDLMPGDPATRFQFACLLAHEGRHADAVTHFQHSLERAPGNAQGWHLLGIALQRLARHGDALQALRRAYGLAPDNVRTLEALAESEFHAGYPEDALPLWRQLLTARPDDAHVVLRTSETLNRLGRHGEAQAMLREATTRHPQTGDLWMALAQTEEDVGDRDAARSAYRAALVEHPGWAPPVSGLLGLDRGKADDTLVAQAQELMAQADLPDADRALIGYELGKVLDGRGLHADAIGCWHQANAARRRMTGPGDVAAFERNAAHTMATLTRARLDARHARWSGNPDPRPLFIVGMPRSGTTLTEQILAAHPAGHGGGELPDIALIARNLRSGPATRDAWPDSIDALPDNLLEAAAQRYLRAATREASPDALRLVDKAPLNFFHLGLIALLFPRARVIWCRRDPRDIAVSVYGENFSLDEKLATDLEDIGHYINTQVRLMRHWQASLSIPILELDYEQLATRPEEQARRLIEFAGLPWDPACLEFHRSERGVQTPSRWQVKQPVYTRSIGRWRNYEQALGPLLAALAEDAYTSPVAGLPDGVETSDQANTPSD</sequence>
<reference evidence="3 4" key="1">
    <citation type="submission" date="2017-10" db="EMBL/GenBank/DDBJ databases">
        <title>Whole genome sequencing of members of genus Pseudoxanthomonas.</title>
        <authorList>
            <person name="Kumar S."/>
            <person name="Bansal K."/>
            <person name="Kaur A."/>
            <person name="Patil P."/>
            <person name="Sharma S."/>
            <person name="Patil P.B."/>
        </authorList>
    </citation>
    <scope>NUCLEOTIDE SEQUENCE [LARGE SCALE GENOMIC DNA]</scope>
    <source>
        <strain evidence="3 4">DSM 17801</strain>
    </source>
</reference>
<dbReference type="Proteomes" id="UP000788419">
    <property type="component" value="Unassembled WGS sequence"/>
</dbReference>
<accession>A0ABQ6ZA96</accession>
<dbReference type="PANTHER" id="PTHR12788">
    <property type="entry name" value="PROTEIN-TYROSINE SULFOTRANSFERASE 2"/>
    <property type="match status" value="1"/>
</dbReference>
<proteinExistence type="predicted"/>
<dbReference type="EMBL" id="PDWN01000002">
    <property type="protein sequence ID" value="KAF1696794.1"/>
    <property type="molecule type" value="Genomic_DNA"/>
</dbReference>
<keyword evidence="1" id="KW-0808">Transferase</keyword>